<sequence>MVNDFLKILQHKIYNNIICVDSTEFKRLDFEKQFQAKFKK</sequence>
<reference evidence="1 2" key="1">
    <citation type="submission" date="2023-11" db="EMBL/GenBank/DDBJ databases">
        <authorList>
            <person name="Cook R."/>
            <person name="Crisci M."/>
            <person name="Pye H."/>
            <person name="Adriaenssens E."/>
            <person name="Santini J."/>
        </authorList>
    </citation>
    <scope>NUCLEOTIDE SEQUENCE [LARGE SCALE GENOMIC DNA]</scope>
    <source>
        <strain evidence="1">Lak_Megaphage_RVC_JS4_GC31</strain>
    </source>
</reference>
<keyword evidence="2" id="KW-1185">Reference proteome</keyword>
<dbReference type="EMBL" id="OR769222">
    <property type="protein sequence ID" value="WQJ53136.1"/>
    <property type="molecule type" value="Genomic_DNA"/>
</dbReference>
<dbReference type="Proteomes" id="UP001349343">
    <property type="component" value="Segment"/>
</dbReference>
<protein>
    <recommendedName>
        <fullName evidence="3">Transposase</fullName>
    </recommendedName>
</protein>
<proteinExistence type="predicted"/>
<organism evidence="1 2">
    <name type="scientific">phage Lak_Megaphage_RVC_JS4_GC31</name>
    <dbReference type="NCBI Taxonomy" id="3109228"/>
    <lineage>
        <taxon>Viruses</taxon>
        <taxon>Duplodnaviria</taxon>
        <taxon>Heunggongvirae</taxon>
        <taxon>Uroviricota</taxon>
        <taxon>Caudoviricetes</taxon>
        <taxon>Caudoviricetes code 15 clade</taxon>
    </lineage>
</organism>
<name>A0ABZ0Z1W1_9CAUD</name>
<evidence type="ECO:0008006" key="3">
    <source>
        <dbReference type="Google" id="ProtNLM"/>
    </source>
</evidence>
<evidence type="ECO:0000313" key="1">
    <source>
        <dbReference type="EMBL" id="WQJ53136.1"/>
    </source>
</evidence>
<evidence type="ECO:0000313" key="2">
    <source>
        <dbReference type="Proteomes" id="UP001349343"/>
    </source>
</evidence>
<accession>A0ABZ0Z1W1</accession>